<dbReference type="EMBL" id="CAJHUB010000673">
    <property type="protein sequence ID" value="CAD7674594.1"/>
    <property type="molecule type" value="Genomic_DNA"/>
</dbReference>
<proteinExistence type="predicted"/>
<dbReference type="Proteomes" id="UP000645828">
    <property type="component" value="Unassembled WGS sequence"/>
</dbReference>
<accession>A0A811YC25</accession>
<gene>
    <name evidence="1" type="ORF">NYPRO_LOCUS7389</name>
</gene>
<dbReference type="AlphaFoldDB" id="A0A811YC25"/>
<keyword evidence="2" id="KW-1185">Reference proteome</keyword>
<organism evidence="1 2">
    <name type="scientific">Nyctereutes procyonoides</name>
    <name type="common">Raccoon dog</name>
    <name type="synonym">Canis procyonoides</name>
    <dbReference type="NCBI Taxonomy" id="34880"/>
    <lineage>
        <taxon>Eukaryota</taxon>
        <taxon>Metazoa</taxon>
        <taxon>Chordata</taxon>
        <taxon>Craniata</taxon>
        <taxon>Vertebrata</taxon>
        <taxon>Euteleostomi</taxon>
        <taxon>Mammalia</taxon>
        <taxon>Eutheria</taxon>
        <taxon>Laurasiatheria</taxon>
        <taxon>Carnivora</taxon>
        <taxon>Caniformia</taxon>
        <taxon>Canidae</taxon>
        <taxon>Nyctereutes</taxon>
    </lineage>
</organism>
<reference evidence="1" key="1">
    <citation type="submission" date="2020-12" db="EMBL/GenBank/DDBJ databases">
        <authorList>
            <consortium name="Molecular Ecology Group"/>
        </authorList>
    </citation>
    <scope>NUCLEOTIDE SEQUENCE</scope>
    <source>
        <strain evidence="1">TBG_1078</strain>
    </source>
</reference>
<evidence type="ECO:0000313" key="2">
    <source>
        <dbReference type="Proteomes" id="UP000645828"/>
    </source>
</evidence>
<protein>
    <submittedName>
        <fullName evidence="1">(raccoon dog) hypothetical protein</fullName>
    </submittedName>
</protein>
<sequence length="43" mass="4885">MPIVPRLRNPGIKRYLLIRCLMVPPKIWVSIAYSGKDNLMGSS</sequence>
<comment type="caution">
    <text evidence="1">The sequence shown here is derived from an EMBL/GenBank/DDBJ whole genome shotgun (WGS) entry which is preliminary data.</text>
</comment>
<name>A0A811YC25_NYCPR</name>
<evidence type="ECO:0000313" key="1">
    <source>
        <dbReference type="EMBL" id="CAD7674594.1"/>
    </source>
</evidence>